<dbReference type="PANTHER" id="PTHR30624:SF10">
    <property type="entry name" value="CONSERVED PROTEIN"/>
    <property type="match status" value="1"/>
</dbReference>
<dbReference type="Pfam" id="PF01523">
    <property type="entry name" value="PmbA_TldD_1st"/>
    <property type="match status" value="1"/>
</dbReference>
<feature type="domain" description="Metalloprotease TldD/E central" evidence="7">
    <location>
        <begin position="180"/>
        <end position="289"/>
    </location>
</feature>
<evidence type="ECO:0000259" key="6">
    <source>
        <dbReference type="Pfam" id="PF19289"/>
    </source>
</evidence>
<keyword evidence="2" id="KW-0645">Protease</keyword>
<feature type="domain" description="Metalloprotease TldD/E C-terminal" evidence="6">
    <location>
        <begin position="298"/>
        <end position="549"/>
    </location>
</feature>
<dbReference type="FunFam" id="3.30.2290.10:FF:000003">
    <property type="entry name" value="Zinc-dependent protease, TldD/PmbA family"/>
    <property type="match status" value="1"/>
</dbReference>
<dbReference type="InterPro" id="IPR002510">
    <property type="entry name" value="Metalloprtase-TldD/E_N"/>
</dbReference>
<dbReference type="GO" id="GO:0008237">
    <property type="term" value="F:metallopeptidase activity"/>
    <property type="evidence" value="ECO:0007669"/>
    <property type="project" value="UniProtKB-KW"/>
</dbReference>
<dbReference type="InterPro" id="IPR051463">
    <property type="entry name" value="Peptidase_U62_metallo"/>
</dbReference>
<dbReference type="Gene3D" id="3.30.2290.10">
    <property type="entry name" value="PmbA/TldD superfamily"/>
    <property type="match status" value="1"/>
</dbReference>
<evidence type="ECO:0000256" key="3">
    <source>
        <dbReference type="ARBA" id="ARBA00022801"/>
    </source>
</evidence>
<dbReference type="NCBIfam" id="TIGR01409">
    <property type="entry name" value="TAT_signal_seq"/>
    <property type="match status" value="1"/>
</dbReference>
<dbReference type="Pfam" id="PF19289">
    <property type="entry name" value="PmbA_TldD_3rd"/>
    <property type="match status" value="1"/>
</dbReference>
<proteinExistence type="inferred from homology"/>
<evidence type="ECO:0008006" key="9">
    <source>
        <dbReference type="Google" id="ProtNLM"/>
    </source>
</evidence>
<comment type="similarity">
    <text evidence="1">Belongs to the peptidase U62 family.</text>
</comment>
<dbReference type="PROSITE" id="PS51318">
    <property type="entry name" value="TAT"/>
    <property type="match status" value="1"/>
</dbReference>
<sequence>MSFQKSSEPLLPRAINHRRVAITPTRRDFLRTSSAVGISAATLTLSAGQWGCSPGGDTPDVTDPTERELAFLALDAAVQAGASYADVRVSRHWFESLRTREEQITGVNFTESYGLGIRVRVGGSWGFTGTRDLTSQAVATAAKNATVMAAANDRIAPQETELAPVDRYPNAQWDTPHTIDPFDVSLEEKADVLFAASRAALKVKNVQFVSGNLMAVKERRLVATTENSVVQQTFIRQNPGLTVTAVSSDRSDFQSRVGDVAAAARGWEYITDLDLSNQAERWAEEAAMKLSARSVEPGTWDLVLHPSNLWLTIHESIGHPTELDRALGYEANYAGTSFLAPPEDVLNTTRLGPEFMTFMGNRTEVGGCATCGWDDEAVPAFEWPIIKNGTFVNYQTTREQAAWIAPYTNMTRSQGCAYGQNWSSIPFQRMPNVSLMPGEAPLSEEDVIAQTERGIYIEGDGSYSIDQQRYNAQFGGQLFWEIRNGRKHQMLRDVAYVIRTPDFWNSLAVLGGPETYWLGATFGDAKGQPGQANAVSHGCPTALFRDTTIINTA</sequence>
<evidence type="ECO:0000256" key="2">
    <source>
        <dbReference type="ARBA" id="ARBA00022670"/>
    </source>
</evidence>
<organism evidence="8">
    <name type="scientific">marine metagenome</name>
    <dbReference type="NCBI Taxonomy" id="408172"/>
    <lineage>
        <taxon>unclassified sequences</taxon>
        <taxon>metagenomes</taxon>
        <taxon>ecological metagenomes</taxon>
    </lineage>
</organism>
<dbReference type="InterPro" id="IPR019546">
    <property type="entry name" value="TAT_signal_bac_arc"/>
</dbReference>
<dbReference type="AlphaFoldDB" id="A0A381V8R3"/>
<name>A0A381V8R3_9ZZZZ</name>
<dbReference type="GO" id="GO:0005829">
    <property type="term" value="C:cytosol"/>
    <property type="evidence" value="ECO:0007669"/>
    <property type="project" value="TreeGrafter"/>
</dbReference>
<accession>A0A381V8R3</accession>
<keyword evidence="4" id="KW-0482">Metalloprotease</keyword>
<evidence type="ECO:0000259" key="7">
    <source>
        <dbReference type="Pfam" id="PF19290"/>
    </source>
</evidence>
<dbReference type="SUPFAM" id="SSF111283">
    <property type="entry name" value="Putative modulator of DNA gyrase, PmbA/TldD"/>
    <property type="match status" value="1"/>
</dbReference>
<protein>
    <recommendedName>
        <fullName evidence="9">TldD/PmbA family protein</fullName>
    </recommendedName>
</protein>
<dbReference type="PANTHER" id="PTHR30624">
    <property type="entry name" value="UNCHARACTERIZED PROTEIN TLDD AND PMBA"/>
    <property type="match status" value="1"/>
</dbReference>
<evidence type="ECO:0000256" key="4">
    <source>
        <dbReference type="ARBA" id="ARBA00023049"/>
    </source>
</evidence>
<evidence type="ECO:0000259" key="5">
    <source>
        <dbReference type="Pfam" id="PF01523"/>
    </source>
</evidence>
<keyword evidence="3" id="KW-0378">Hydrolase</keyword>
<gene>
    <name evidence="8" type="ORF">METZ01_LOCUS89623</name>
</gene>
<dbReference type="EMBL" id="UINC01008157">
    <property type="protein sequence ID" value="SVA36769.1"/>
    <property type="molecule type" value="Genomic_DNA"/>
</dbReference>
<evidence type="ECO:0000313" key="8">
    <source>
        <dbReference type="EMBL" id="SVA36769.1"/>
    </source>
</evidence>
<evidence type="ECO:0000256" key="1">
    <source>
        <dbReference type="ARBA" id="ARBA00005836"/>
    </source>
</evidence>
<feature type="domain" description="Metalloprotease TldD/E N-terminal" evidence="5">
    <location>
        <begin position="85"/>
        <end position="148"/>
    </location>
</feature>
<dbReference type="GO" id="GO:0006508">
    <property type="term" value="P:proteolysis"/>
    <property type="evidence" value="ECO:0007669"/>
    <property type="project" value="UniProtKB-KW"/>
</dbReference>
<dbReference type="Pfam" id="PF19290">
    <property type="entry name" value="PmbA_TldD_2nd"/>
    <property type="match status" value="1"/>
</dbReference>
<dbReference type="InterPro" id="IPR035068">
    <property type="entry name" value="TldD/PmbA_N"/>
</dbReference>
<reference evidence="8" key="1">
    <citation type="submission" date="2018-05" db="EMBL/GenBank/DDBJ databases">
        <authorList>
            <person name="Lanie J.A."/>
            <person name="Ng W.-L."/>
            <person name="Kazmierczak K.M."/>
            <person name="Andrzejewski T.M."/>
            <person name="Davidsen T.M."/>
            <person name="Wayne K.J."/>
            <person name="Tettelin H."/>
            <person name="Glass J.I."/>
            <person name="Rusch D."/>
            <person name="Podicherti R."/>
            <person name="Tsui H.-C.T."/>
            <person name="Winkler M.E."/>
        </authorList>
    </citation>
    <scope>NUCLEOTIDE SEQUENCE</scope>
</reference>
<dbReference type="InterPro" id="IPR006311">
    <property type="entry name" value="TAT_signal"/>
</dbReference>
<dbReference type="InterPro" id="IPR036059">
    <property type="entry name" value="TldD/PmbA_sf"/>
</dbReference>
<dbReference type="InterPro" id="IPR045569">
    <property type="entry name" value="Metalloprtase-TldD/E_C"/>
</dbReference>
<dbReference type="InterPro" id="IPR045570">
    <property type="entry name" value="Metalloprtase-TldD/E_cen_dom"/>
</dbReference>